<dbReference type="AlphaFoldDB" id="A0A067QLF0"/>
<keyword evidence="2" id="KW-1185">Reference proteome</keyword>
<dbReference type="InParanoid" id="A0A067QLF0"/>
<name>A0A067QLF0_ZOONE</name>
<evidence type="ECO:0000313" key="2">
    <source>
        <dbReference type="Proteomes" id="UP000027135"/>
    </source>
</evidence>
<organism evidence="1 2">
    <name type="scientific">Zootermopsis nevadensis</name>
    <name type="common">Dampwood termite</name>
    <dbReference type="NCBI Taxonomy" id="136037"/>
    <lineage>
        <taxon>Eukaryota</taxon>
        <taxon>Metazoa</taxon>
        <taxon>Ecdysozoa</taxon>
        <taxon>Arthropoda</taxon>
        <taxon>Hexapoda</taxon>
        <taxon>Insecta</taxon>
        <taxon>Pterygota</taxon>
        <taxon>Neoptera</taxon>
        <taxon>Polyneoptera</taxon>
        <taxon>Dictyoptera</taxon>
        <taxon>Blattodea</taxon>
        <taxon>Blattoidea</taxon>
        <taxon>Termitoidae</taxon>
        <taxon>Termopsidae</taxon>
        <taxon>Zootermopsis</taxon>
    </lineage>
</organism>
<evidence type="ECO:0000313" key="1">
    <source>
        <dbReference type="EMBL" id="KDR08889.1"/>
    </source>
</evidence>
<proteinExistence type="predicted"/>
<reference evidence="1 2" key="1">
    <citation type="journal article" date="2014" name="Nat. Commun.">
        <title>Molecular traces of alternative social organization in a termite genome.</title>
        <authorList>
            <person name="Terrapon N."/>
            <person name="Li C."/>
            <person name="Robertson H.M."/>
            <person name="Ji L."/>
            <person name="Meng X."/>
            <person name="Booth W."/>
            <person name="Chen Z."/>
            <person name="Childers C.P."/>
            <person name="Glastad K.M."/>
            <person name="Gokhale K."/>
            <person name="Gowin J."/>
            <person name="Gronenberg W."/>
            <person name="Hermansen R.A."/>
            <person name="Hu H."/>
            <person name="Hunt B.G."/>
            <person name="Huylmans A.K."/>
            <person name="Khalil S.M."/>
            <person name="Mitchell R.D."/>
            <person name="Munoz-Torres M.C."/>
            <person name="Mustard J.A."/>
            <person name="Pan H."/>
            <person name="Reese J.T."/>
            <person name="Scharf M.E."/>
            <person name="Sun F."/>
            <person name="Vogel H."/>
            <person name="Xiao J."/>
            <person name="Yang W."/>
            <person name="Yang Z."/>
            <person name="Yang Z."/>
            <person name="Zhou J."/>
            <person name="Zhu J."/>
            <person name="Brent C.S."/>
            <person name="Elsik C.G."/>
            <person name="Goodisman M.A."/>
            <person name="Liberles D.A."/>
            <person name="Roe R.M."/>
            <person name="Vargo E.L."/>
            <person name="Vilcinskas A."/>
            <person name="Wang J."/>
            <person name="Bornberg-Bauer E."/>
            <person name="Korb J."/>
            <person name="Zhang G."/>
            <person name="Liebig J."/>
        </authorList>
    </citation>
    <scope>NUCLEOTIDE SEQUENCE [LARGE SCALE GENOMIC DNA]</scope>
    <source>
        <tissue evidence="1">Whole organism</tissue>
    </source>
</reference>
<sequence length="59" mass="7014">MVIVVRRGSSLLCLKVDGQDKRRISNGQCWNISYWRDQIKFRMILRGVARMGDLRFSRQ</sequence>
<gene>
    <name evidence="1" type="ORF">L798_00542</name>
</gene>
<protein>
    <submittedName>
        <fullName evidence="1">Uncharacterized protein</fullName>
    </submittedName>
</protein>
<dbReference type="EMBL" id="KK853289">
    <property type="protein sequence ID" value="KDR08889.1"/>
    <property type="molecule type" value="Genomic_DNA"/>
</dbReference>
<dbReference type="Proteomes" id="UP000027135">
    <property type="component" value="Unassembled WGS sequence"/>
</dbReference>
<accession>A0A067QLF0</accession>